<name>A0A5C6D7V9_9BACT</name>
<comment type="caution">
    <text evidence="2">The sequence shown here is derived from an EMBL/GenBank/DDBJ whole genome shotgun (WGS) entry which is preliminary data.</text>
</comment>
<dbReference type="Proteomes" id="UP000319143">
    <property type="component" value="Unassembled WGS sequence"/>
</dbReference>
<evidence type="ECO:0000256" key="1">
    <source>
        <dbReference type="SAM" id="Coils"/>
    </source>
</evidence>
<keyword evidence="1" id="KW-0175">Coiled coil</keyword>
<feature type="coiled-coil region" evidence="1">
    <location>
        <begin position="257"/>
        <end position="284"/>
    </location>
</feature>
<evidence type="ECO:0000313" key="2">
    <source>
        <dbReference type="EMBL" id="TWU31791.1"/>
    </source>
</evidence>
<accession>A0A5C6D7V9</accession>
<dbReference type="AlphaFoldDB" id="A0A5C6D7V9"/>
<dbReference type="RefSeq" id="WP_146530751.1">
    <property type="nucleotide sequence ID" value="NZ_SJPV01000015.1"/>
</dbReference>
<protein>
    <submittedName>
        <fullName evidence="2">Uncharacterized protein</fullName>
    </submittedName>
</protein>
<dbReference type="EMBL" id="SJPV01000015">
    <property type="protein sequence ID" value="TWU31791.1"/>
    <property type="molecule type" value="Genomic_DNA"/>
</dbReference>
<gene>
    <name evidence="2" type="ORF">Poly41_60260</name>
</gene>
<organism evidence="2 3">
    <name type="scientific">Novipirellula artificiosorum</name>
    <dbReference type="NCBI Taxonomy" id="2528016"/>
    <lineage>
        <taxon>Bacteria</taxon>
        <taxon>Pseudomonadati</taxon>
        <taxon>Planctomycetota</taxon>
        <taxon>Planctomycetia</taxon>
        <taxon>Pirellulales</taxon>
        <taxon>Pirellulaceae</taxon>
        <taxon>Novipirellula</taxon>
    </lineage>
</organism>
<keyword evidence="3" id="KW-1185">Reference proteome</keyword>
<sequence>MKPPPPGDGDPLSEMKRLVLFNAMKNNPERGSAIAVGIGSTGKWMRRQQANQYDAANPDSIVDYKLKGLYMEGLSDLDFPVMGERAIAYTQQFKAILKQGGIGDDDLERLEISLIVDDQIDNIDADGDPRRFWNQMLDVERSSSHSEKYLTKGGKALYCMEHLIESGSTLIDGEAAGMKEWAAGQGHELGPFGVQFLLGGCADMDYFLRHACEKDDQERAKTILQLVKYSKRQRWMMAAAIHTEQSLRRLESVGLSVSQVNDLLKQLQNNIESLDELVRETREDKPWSSGPYFKAYKEEFKRLSALSCCSSHRWSLVIGNALLDKVHAKQATEKQINLLYQIAYDMETMHLRRYPHGYPKPFDTDAEGCPYWYTKTQQAKTMEFLDRFKHGRAIAEETWPERPMPWRTVMTPMEIGPIVPPPFATIEVSATAVPLVDGIAYSTRSNAPVRHQIAIQGRVNGLSKSKPGDPPLWQVPRISPAKLQVMQELTRDLREAEFLAFKFRHLLQLVISV</sequence>
<evidence type="ECO:0000313" key="3">
    <source>
        <dbReference type="Proteomes" id="UP000319143"/>
    </source>
</evidence>
<reference evidence="2 3" key="1">
    <citation type="submission" date="2019-02" db="EMBL/GenBank/DDBJ databases">
        <title>Deep-cultivation of Planctomycetes and their phenomic and genomic characterization uncovers novel biology.</title>
        <authorList>
            <person name="Wiegand S."/>
            <person name="Jogler M."/>
            <person name="Boedeker C."/>
            <person name="Pinto D."/>
            <person name="Vollmers J."/>
            <person name="Rivas-Marin E."/>
            <person name="Kohn T."/>
            <person name="Peeters S.H."/>
            <person name="Heuer A."/>
            <person name="Rast P."/>
            <person name="Oberbeckmann S."/>
            <person name="Bunk B."/>
            <person name="Jeske O."/>
            <person name="Meyerdierks A."/>
            <person name="Storesund J.E."/>
            <person name="Kallscheuer N."/>
            <person name="Luecker S."/>
            <person name="Lage O.M."/>
            <person name="Pohl T."/>
            <person name="Merkel B.J."/>
            <person name="Hornburger P."/>
            <person name="Mueller R.-W."/>
            <person name="Bruemmer F."/>
            <person name="Labrenz M."/>
            <person name="Spormann A.M."/>
            <person name="Op Den Camp H."/>
            <person name="Overmann J."/>
            <person name="Amann R."/>
            <person name="Jetten M.S.M."/>
            <person name="Mascher T."/>
            <person name="Medema M.H."/>
            <person name="Devos D.P."/>
            <person name="Kaster A.-K."/>
            <person name="Ovreas L."/>
            <person name="Rohde M."/>
            <person name="Galperin M.Y."/>
            <person name="Jogler C."/>
        </authorList>
    </citation>
    <scope>NUCLEOTIDE SEQUENCE [LARGE SCALE GENOMIC DNA]</scope>
    <source>
        <strain evidence="2 3">Poly41</strain>
    </source>
</reference>
<proteinExistence type="predicted"/>